<dbReference type="AlphaFoldDB" id="A0AAV9J3W3"/>
<accession>A0AAV9J3W3</accession>
<feature type="compositionally biased region" description="Acidic residues" evidence="1">
    <location>
        <begin position="138"/>
        <end position="149"/>
    </location>
</feature>
<evidence type="ECO:0000313" key="2">
    <source>
        <dbReference type="EMBL" id="KAK4539485.1"/>
    </source>
</evidence>
<protein>
    <submittedName>
        <fullName evidence="2">Uncharacterized protein</fullName>
    </submittedName>
</protein>
<reference evidence="2 3" key="1">
    <citation type="submission" date="2021-11" db="EMBL/GenBank/DDBJ databases">
        <title>Black yeast isolated from Biological Soil Crust.</title>
        <authorList>
            <person name="Kurbessoian T."/>
        </authorList>
    </citation>
    <scope>NUCLEOTIDE SEQUENCE [LARGE SCALE GENOMIC DNA]</scope>
    <source>
        <strain evidence="2 3">CCFEE 5522</strain>
    </source>
</reference>
<evidence type="ECO:0000313" key="3">
    <source>
        <dbReference type="Proteomes" id="UP001324427"/>
    </source>
</evidence>
<comment type="caution">
    <text evidence="2">The sequence shown here is derived from an EMBL/GenBank/DDBJ whole genome shotgun (WGS) entry which is preliminary data.</text>
</comment>
<dbReference type="EMBL" id="JAVFHQ010000092">
    <property type="protein sequence ID" value="KAK4539485.1"/>
    <property type="molecule type" value="Genomic_DNA"/>
</dbReference>
<feature type="region of interest" description="Disordered" evidence="1">
    <location>
        <begin position="123"/>
        <end position="155"/>
    </location>
</feature>
<gene>
    <name evidence="2" type="ORF">LTR36_010883</name>
</gene>
<name>A0AAV9J3W3_9PEZI</name>
<sequence length="155" mass="17188">MESQEATRLLGLAIDNLARAIAALKRAGRPDIAAPFQVHLVNIAQGHLTEAEFARLQNHAAYTNLPPPPKGQQGNISFVERELMYVILRLEAVAEKSVDEETRTQAVRQAVELRAEVAKYTIDDADGQSESQATGTDGNEDDWCFVDTEEQPRRM</sequence>
<dbReference type="Proteomes" id="UP001324427">
    <property type="component" value="Unassembled WGS sequence"/>
</dbReference>
<proteinExistence type="predicted"/>
<feature type="compositionally biased region" description="Polar residues" evidence="1">
    <location>
        <begin position="128"/>
        <end position="137"/>
    </location>
</feature>
<organism evidence="2 3">
    <name type="scientific">Oleoguttula mirabilis</name>
    <dbReference type="NCBI Taxonomy" id="1507867"/>
    <lineage>
        <taxon>Eukaryota</taxon>
        <taxon>Fungi</taxon>
        <taxon>Dikarya</taxon>
        <taxon>Ascomycota</taxon>
        <taxon>Pezizomycotina</taxon>
        <taxon>Dothideomycetes</taxon>
        <taxon>Dothideomycetidae</taxon>
        <taxon>Mycosphaerellales</taxon>
        <taxon>Teratosphaeriaceae</taxon>
        <taxon>Oleoguttula</taxon>
    </lineage>
</organism>
<evidence type="ECO:0000256" key="1">
    <source>
        <dbReference type="SAM" id="MobiDB-lite"/>
    </source>
</evidence>
<keyword evidence="3" id="KW-1185">Reference proteome</keyword>